<dbReference type="InterPro" id="IPR032675">
    <property type="entry name" value="LRR_dom_sf"/>
</dbReference>
<dbReference type="Proteomes" id="UP001341840">
    <property type="component" value="Unassembled WGS sequence"/>
</dbReference>
<reference evidence="3 4" key="1">
    <citation type="journal article" date="2023" name="Plants (Basel)">
        <title>Bridging the Gap: Combining Genomics and Transcriptomics Approaches to Understand Stylosanthes scabra, an Orphan Legume from the Brazilian Caatinga.</title>
        <authorList>
            <person name="Ferreira-Neto J.R.C."/>
            <person name="da Silva M.D."/>
            <person name="Binneck E."/>
            <person name="de Melo N.F."/>
            <person name="da Silva R.H."/>
            <person name="de Melo A.L.T.M."/>
            <person name="Pandolfi V."/>
            <person name="Bustamante F.O."/>
            <person name="Brasileiro-Vidal A.C."/>
            <person name="Benko-Iseppon A.M."/>
        </authorList>
    </citation>
    <scope>NUCLEOTIDE SEQUENCE [LARGE SCALE GENOMIC DNA]</scope>
    <source>
        <tissue evidence="3">Leaves</tissue>
    </source>
</reference>
<dbReference type="Pfam" id="PF00646">
    <property type="entry name" value="F-box"/>
    <property type="match status" value="1"/>
</dbReference>
<evidence type="ECO:0000313" key="3">
    <source>
        <dbReference type="EMBL" id="MED6185423.1"/>
    </source>
</evidence>
<dbReference type="Gene3D" id="3.80.10.10">
    <property type="entry name" value="Ribonuclease Inhibitor"/>
    <property type="match status" value="1"/>
</dbReference>
<feature type="domain" description="F-box/LRR-repeat protein 15/At3g58940/PEG3-like LRR" evidence="2">
    <location>
        <begin position="110"/>
        <end position="290"/>
    </location>
</feature>
<dbReference type="EMBL" id="JASCZI010181703">
    <property type="protein sequence ID" value="MED6185423.1"/>
    <property type="molecule type" value="Genomic_DNA"/>
</dbReference>
<accession>A0ABU6WMB3</accession>
<sequence>MDGLSDLPKAILHDIQARLPDKDAAKTSALSKAWRDAWFSFPNLSICSQDFFTIHDVSPRNSHRFSKMDILIDSVTKRLMRLGDRGLAIKEFKLNLKTLYDLMHVSHHMDLWIQMASDCGVEVLELHLTYGWIGRGYIQNKWYDLPLCVIEAKSLTKLVLASGIRIDQEFLSHSMKFSSLKLLSLSGVLFTQEGVIEHLIAHCPRIEHLTVKHCFVYNHLSPEVPQVYRIYRMKSLFLNGLQKLKQVDIHEIQEVHVDSPNLENLLFYIHSNHSAPFKLNFNSCTNLRCLSLCCLRGIDFGDKWFLELFSKFPFLERLKLDNCSMSRSINISSTQLKVLELLHCSNLKEVNIYAQNLSSFVYRGIHQPVISFLRSSKQLEVKGYHCSLREFVKNIKPQNILASASLFISQLFPIEPKQGDLIVSSIPPSIKGV</sequence>
<proteinExistence type="predicted"/>
<gene>
    <name evidence="3" type="ORF">PIB30_056954</name>
</gene>
<dbReference type="SUPFAM" id="SSF81383">
    <property type="entry name" value="F-box domain"/>
    <property type="match status" value="1"/>
</dbReference>
<dbReference type="SUPFAM" id="SSF52047">
    <property type="entry name" value="RNI-like"/>
    <property type="match status" value="1"/>
</dbReference>
<dbReference type="InterPro" id="IPR053772">
    <property type="entry name" value="At1g61320/At1g61330-like"/>
</dbReference>
<evidence type="ECO:0000313" key="4">
    <source>
        <dbReference type="Proteomes" id="UP001341840"/>
    </source>
</evidence>
<dbReference type="InterPro" id="IPR055411">
    <property type="entry name" value="LRR_FXL15/At3g58940/PEG3-like"/>
</dbReference>
<evidence type="ECO:0000259" key="1">
    <source>
        <dbReference type="Pfam" id="PF00646"/>
    </source>
</evidence>
<dbReference type="InterPro" id="IPR036047">
    <property type="entry name" value="F-box-like_dom_sf"/>
</dbReference>
<keyword evidence="4" id="KW-1185">Reference proteome</keyword>
<protein>
    <recommendedName>
        <fullName evidence="5">F-box domain-containing protein</fullName>
    </recommendedName>
</protein>
<evidence type="ECO:0008006" key="5">
    <source>
        <dbReference type="Google" id="ProtNLM"/>
    </source>
</evidence>
<comment type="caution">
    <text evidence="3">The sequence shown here is derived from an EMBL/GenBank/DDBJ whole genome shotgun (WGS) entry which is preliminary data.</text>
</comment>
<evidence type="ECO:0000259" key="2">
    <source>
        <dbReference type="Pfam" id="PF24758"/>
    </source>
</evidence>
<name>A0ABU6WMB3_9FABA</name>
<dbReference type="InterPro" id="IPR001810">
    <property type="entry name" value="F-box_dom"/>
</dbReference>
<dbReference type="Pfam" id="PF24758">
    <property type="entry name" value="LRR_At5g56370"/>
    <property type="match status" value="1"/>
</dbReference>
<feature type="domain" description="F-box" evidence="1">
    <location>
        <begin position="4"/>
        <end position="43"/>
    </location>
</feature>
<dbReference type="PANTHER" id="PTHR34145">
    <property type="entry name" value="OS02G0105600 PROTEIN"/>
    <property type="match status" value="1"/>
</dbReference>
<organism evidence="3 4">
    <name type="scientific">Stylosanthes scabra</name>
    <dbReference type="NCBI Taxonomy" id="79078"/>
    <lineage>
        <taxon>Eukaryota</taxon>
        <taxon>Viridiplantae</taxon>
        <taxon>Streptophyta</taxon>
        <taxon>Embryophyta</taxon>
        <taxon>Tracheophyta</taxon>
        <taxon>Spermatophyta</taxon>
        <taxon>Magnoliopsida</taxon>
        <taxon>eudicotyledons</taxon>
        <taxon>Gunneridae</taxon>
        <taxon>Pentapetalae</taxon>
        <taxon>rosids</taxon>
        <taxon>fabids</taxon>
        <taxon>Fabales</taxon>
        <taxon>Fabaceae</taxon>
        <taxon>Papilionoideae</taxon>
        <taxon>50 kb inversion clade</taxon>
        <taxon>dalbergioids sensu lato</taxon>
        <taxon>Dalbergieae</taxon>
        <taxon>Pterocarpus clade</taxon>
        <taxon>Stylosanthes</taxon>
    </lineage>
</organism>